<dbReference type="EMBL" id="HACG01043804">
    <property type="protein sequence ID" value="CEK90669.1"/>
    <property type="molecule type" value="Transcribed_RNA"/>
</dbReference>
<feature type="non-terminal residue" evidence="2">
    <location>
        <position position="331"/>
    </location>
</feature>
<evidence type="ECO:0000313" key="2">
    <source>
        <dbReference type="EMBL" id="CEK90669.1"/>
    </source>
</evidence>
<sequence length="331" mass="35485">MLLLRSLAKSVKGGHVYQSLSASLQHKMLLFLPILVLFSLNSREIGGQVITLDNLVLETTCTDSLRSGTDQYSFNGTYGPKFLDLVNNSSWISFVNIEILRTGATSFSDICAVLIGPAGQYCGNAYINSCYCRYIDTSGTAHIFVRIHANFAYSQAIIRGAWQNRNGTYVYSTNNLTLPKIYDPNAAAVLVLSVNDEQVVETSGSCSGSFILNSVNTVKLCCSNTATPCYPRIAFNGTIVAENQSTCAIYTFTPKDESYQVNVERSYSVCSFTNITIAGSCMIETGVGSTTTAPDSTPTITADVTSSTVPSDNASSEVPAAPIESTTVTPA</sequence>
<reference evidence="2" key="1">
    <citation type="submission" date="2014-12" db="EMBL/GenBank/DDBJ databases">
        <title>Insight into the proteome of Arion vulgaris.</title>
        <authorList>
            <person name="Aradska J."/>
            <person name="Bulat T."/>
            <person name="Smidak R."/>
            <person name="Sarate P."/>
            <person name="Gangsoo J."/>
            <person name="Sialana F."/>
            <person name="Bilban M."/>
            <person name="Lubec G."/>
        </authorList>
    </citation>
    <scope>NUCLEOTIDE SEQUENCE</scope>
    <source>
        <tissue evidence="2">Skin</tissue>
    </source>
</reference>
<evidence type="ECO:0000256" key="1">
    <source>
        <dbReference type="SAM" id="MobiDB-lite"/>
    </source>
</evidence>
<protein>
    <submittedName>
        <fullName evidence="2">Uncharacterized protein</fullName>
    </submittedName>
</protein>
<feature type="region of interest" description="Disordered" evidence="1">
    <location>
        <begin position="289"/>
        <end position="331"/>
    </location>
</feature>
<proteinExistence type="predicted"/>
<gene>
    <name evidence="2" type="primary">ORF177920</name>
</gene>
<feature type="compositionally biased region" description="Polar residues" evidence="1">
    <location>
        <begin position="304"/>
        <end position="316"/>
    </location>
</feature>
<dbReference type="AlphaFoldDB" id="A0A0B7BBE0"/>
<feature type="compositionally biased region" description="Low complexity" evidence="1">
    <location>
        <begin position="289"/>
        <end position="303"/>
    </location>
</feature>
<name>A0A0B7BBE0_9EUPU</name>
<organism evidence="2">
    <name type="scientific">Arion vulgaris</name>
    <dbReference type="NCBI Taxonomy" id="1028688"/>
    <lineage>
        <taxon>Eukaryota</taxon>
        <taxon>Metazoa</taxon>
        <taxon>Spiralia</taxon>
        <taxon>Lophotrochozoa</taxon>
        <taxon>Mollusca</taxon>
        <taxon>Gastropoda</taxon>
        <taxon>Heterobranchia</taxon>
        <taxon>Euthyneura</taxon>
        <taxon>Panpulmonata</taxon>
        <taxon>Eupulmonata</taxon>
        <taxon>Stylommatophora</taxon>
        <taxon>Helicina</taxon>
        <taxon>Arionoidea</taxon>
        <taxon>Arionidae</taxon>
        <taxon>Arion</taxon>
    </lineage>
</organism>
<accession>A0A0B7BBE0</accession>